<comment type="caution">
    <text evidence="1">The sequence shown here is derived from an EMBL/GenBank/DDBJ whole genome shotgun (WGS) entry which is preliminary data.</text>
</comment>
<keyword evidence="2" id="KW-1185">Reference proteome</keyword>
<dbReference type="EMBL" id="VIEB01000654">
    <property type="protein sequence ID" value="TQD84069.1"/>
    <property type="molecule type" value="Genomic_DNA"/>
</dbReference>
<dbReference type="Proteomes" id="UP000315295">
    <property type="component" value="Unassembled WGS sequence"/>
</dbReference>
<protein>
    <submittedName>
        <fullName evidence="1">Uncharacterized protein</fullName>
    </submittedName>
</protein>
<name>A0A540LCI8_MALBA</name>
<dbReference type="AlphaFoldDB" id="A0A540LCI8"/>
<reference evidence="1 2" key="1">
    <citation type="journal article" date="2019" name="G3 (Bethesda)">
        <title>Sequencing of a Wild Apple (Malus baccata) Genome Unravels the Differences Between Cultivated and Wild Apple Species Regarding Disease Resistance and Cold Tolerance.</title>
        <authorList>
            <person name="Chen X."/>
        </authorList>
    </citation>
    <scope>NUCLEOTIDE SEQUENCE [LARGE SCALE GENOMIC DNA]</scope>
    <source>
        <strain evidence="2">cv. Shandingzi</strain>
        <tissue evidence="1">Leaves</tissue>
    </source>
</reference>
<sequence>MGGWGHRWVGLEVEVGFGVGVGVSGFRLQWKSWKAISTEVKVGLLHELSSKYIHELSSWFTQWKSNFHKHYEKYKDLEVALAVGCLKELVNRPED</sequence>
<gene>
    <name evidence="1" type="ORF">C1H46_030391</name>
</gene>
<accession>A0A540LCI8</accession>
<evidence type="ECO:0000313" key="1">
    <source>
        <dbReference type="EMBL" id="TQD84069.1"/>
    </source>
</evidence>
<proteinExistence type="predicted"/>
<evidence type="ECO:0000313" key="2">
    <source>
        <dbReference type="Proteomes" id="UP000315295"/>
    </source>
</evidence>
<organism evidence="1 2">
    <name type="scientific">Malus baccata</name>
    <name type="common">Siberian crab apple</name>
    <name type="synonym">Pyrus baccata</name>
    <dbReference type="NCBI Taxonomy" id="106549"/>
    <lineage>
        <taxon>Eukaryota</taxon>
        <taxon>Viridiplantae</taxon>
        <taxon>Streptophyta</taxon>
        <taxon>Embryophyta</taxon>
        <taxon>Tracheophyta</taxon>
        <taxon>Spermatophyta</taxon>
        <taxon>Magnoliopsida</taxon>
        <taxon>eudicotyledons</taxon>
        <taxon>Gunneridae</taxon>
        <taxon>Pentapetalae</taxon>
        <taxon>rosids</taxon>
        <taxon>fabids</taxon>
        <taxon>Rosales</taxon>
        <taxon>Rosaceae</taxon>
        <taxon>Amygdaloideae</taxon>
        <taxon>Maleae</taxon>
        <taxon>Malus</taxon>
    </lineage>
</organism>